<organism evidence="1 2">
    <name type="scientific">Actinomadura adrarensis</name>
    <dbReference type="NCBI Taxonomy" id="1819600"/>
    <lineage>
        <taxon>Bacteria</taxon>
        <taxon>Bacillati</taxon>
        <taxon>Actinomycetota</taxon>
        <taxon>Actinomycetes</taxon>
        <taxon>Streptosporangiales</taxon>
        <taxon>Thermomonosporaceae</taxon>
        <taxon>Actinomadura</taxon>
    </lineage>
</organism>
<name>A0ABW3CHP1_9ACTN</name>
<reference evidence="2" key="1">
    <citation type="journal article" date="2019" name="Int. J. Syst. Evol. Microbiol.">
        <title>The Global Catalogue of Microorganisms (GCM) 10K type strain sequencing project: providing services to taxonomists for standard genome sequencing and annotation.</title>
        <authorList>
            <consortium name="The Broad Institute Genomics Platform"/>
            <consortium name="The Broad Institute Genome Sequencing Center for Infectious Disease"/>
            <person name="Wu L."/>
            <person name="Ma J."/>
        </authorList>
    </citation>
    <scope>NUCLEOTIDE SEQUENCE [LARGE SCALE GENOMIC DNA]</scope>
    <source>
        <strain evidence="2">JCM 31696</strain>
    </source>
</reference>
<dbReference type="EMBL" id="JBHTIR010001896">
    <property type="protein sequence ID" value="MFD0853114.1"/>
    <property type="molecule type" value="Genomic_DNA"/>
</dbReference>
<dbReference type="InterPro" id="IPR035900">
    <property type="entry name" value="Colicin_E_sf"/>
</dbReference>
<keyword evidence="2" id="KW-1185">Reference proteome</keyword>
<dbReference type="SUPFAM" id="SSF47345">
    <property type="entry name" value="Colicin E immunity proteins"/>
    <property type="match status" value="1"/>
</dbReference>
<dbReference type="Proteomes" id="UP001597083">
    <property type="component" value="Unassembled WGS sequence"/>
</dbReference>
<accession>A0ABW3CHP1</accession>
<sequence>MERRPSTAFSIYLEGMELRPELLPSAFHEEPTWPRVPDVTREELVEIVRRAQEPGPDQEFYVLLFQVNTPHPQASGLIFWPPKELEDAAPEEIVEAALSYRPISLGPAGA</sequence>
<evidence type="ECO:0000313" key="2">
    <source>
        <dbReference type="Proteomes" id="UP001597083"/>
    </source>
</evidence>
<proteinExistence type="predicted"/>
<gene>
    <name evidence="1" type="ORF">ACFQ07_12815</name>
</gene>
<dbReference type="Gene3D" id="1.10.1200.20">
    <property type="entry name" value="Colicin E immunity protein"/>
    <property type="match status" value="1"/>
</dbReference>
<evidence type="ECO:0000313" key="1">
    <source>
        <dbReference type="EMBL" id="MFD0853114.1"/>
    </source>
</evidence>
<comment type="caution">
    <text evidence="1">The sequence shown here is derived from an EMBL/GenBank/DDBJ whole genome shotgun (WGS) entry which is preliminary data.</text>
</comment>
<protein>
    <submittedName>
        <fullName evidence="1">Uncharacterized protein</fullName>
    </submittedName>
</protein>